<dbReference type="PANTHER" id="PTHR45526">
    <property type="entry name" value="TRANSCRIPTIONAL REGULATORY PROTEIN DPIA"/>
    <property type="match status" value="1"/>
</dbReference>
<sequence length="276" mass="28624">MSTLVRVLVVDDDRGARALHAGFVAATPGFVVTGTAATGTDALRLAADADLVLLDMRLPDISGIEVLHRLRTMAGPERDVLVISSSRDQTTVRQAMAGRVVGYLVKPFTKEALQERLAHYAATRTERPDDAEPPRQVPLGQGEIDRLFTGGIRTARRASGRGAPGMGALGRGAPGQGALGRGTSDPGTSGPGAPASLPKGLAATTLDRVIAALDPVTAMTAADVAAACGLSSATAHRYLAHLVETGAADLAHRYGRRGRPQVLYRLTPDATPLSDA</sequence>
<evidence type="ECO:0000313" key="4">
    <source>
        <dbReference type="EMBL" id="WEK12348.1"/>
    </source>
</evidence>
<feature type="compositionally biased region" description="Basic and acidic residues" evidence="2">
    <location>
        <begin position="122"/>
        <end position="133"/>
    </location>
</feature>
<gene>
    <name evidence="4" type="ORF">P0Y48_07595</name>
</gene>
<dbReference type="Gene3D" id="3.40.50.2300">
    <property type="match status" value="1"/>
</dbReference>
<dbReference type="InterPro" id="IPR001789">
    <property type="entry name" value="Sig_transdc_resp-reg_receiver"/>
</dbReference>
<dbReference type="InterPro" id="IPR036388">
    <property type="entry name" value="WH-like_DNA-bd_sf"/>
</dbReference>
<reference evidence="4" key="1">
    <citation type="submission" date="2023-03" db="EMBL/GenBank/DDBJ databases">
        <title>Andean soil-derived lignocellulolytic bacterial consortium as a source of novel taxa and putative plastic-active enzymes.</title>
        <authorList>
            <person name="Diaz-Garcia L."/>
            <person name="Chuvochina M."/>
            <person name="Feuerriegel G."/>
            <person name="Bunk B."/>
            <person name="Sproer C."/>
            <person name="Streit W.R."/>
            <person name="Rodriguez L.M."/>
            <person name="Overmann J."/>
            <person name="Jimenez D.J."/>
        </authorList>
    </citation>
    <scope>NUCLEOTIDE SEQUENCE</scope>
    <source>
        <strain evidence="4">MAG 4610</strain>
    </source>
</reference>
<keyword evidence="1" id="KW-0597">Phosphoprotein</keyword>
<dbReference type="InterPro" id="IPR005471">
    <property type="entry name" value="Tscrpt_reg_IclR_N"/>
</dbReference>
<dbReference type="Pfam" id="PF00072">
    <property type="entry name" value="Response_reg"/>
    <property type="match status" value="1"/>
</dbReference>
<evidence type="ECO:0000256" key="1">
    <source>
        <dbReference type="PROSITE-ProRule" id="PRU00169"/>
    </source>
</evidence>
<dbReference type="EMBL" id="CP119321">
    <property type="protein sequence ID" value="WEK12348.1"/>
    <property type="molecule type" value="Genomic_DNA"/>
</dbReference>
<dbReference type="PANTHER" id="PTHR45526:SF1">
    <property type="entry name" value="TRANSCRIPTIONAL REGULATORY PROTEIN DCUR-RELATED"/>
    <property type="match status" value="1"/>
</dbReference>
<organism evidence="4 5">
    <name type="scientific">Candidatus Microbacterium phytovorans</name>
    <dbReference type="NCBI Taxonomy" id="3121374"/>
    <lineage>
        <taxon>Bacteria</taxon>
        <taxon>Bacillati</taxon>
        <taxon>Actinomycetota</taxon>
        <taxon>Actinomycetes</taxon>
        <taxon>Micrococcales</taxon>
        <taxon>Microbacteriaceae</taxon>
        <taxon>Microbacterium</taxon>
    </lineage>
</organism>
<protein>
    <submittedName>
        <fullName evidence="4">Response regulator</fullName>
    </submittedName>
</protein>
<dbReference type="GO" id="GO:0006355">
    <property type="term" value="P:regulation of DNA-templated transcription"/>
    <property type="evidence" value="ECO:0007669"/>
    <property type="project" value="InterPro"/>
</dbReference>
<evidence type="ECO:0000256" key="2">
    <source>
        <dbReference type="SAM" id="MobiDB-lite"/>
    </source>
</evidence>
<dbReference type="SUPFAM" id="SSF52172">
    <property type="entry name" value="CheY-like"/>
    <property type="match status" value="1"/>
</dbReference>
<name>A0AAJ6B1L1_9MICO</name>
<dbReference type="SMART" id="SM00448">
    <property type="entry name" value="REC"/>
    <property type="match status" value="1"/>
</dbReference>
<accession>A0AAJ6B1L1</accession>
<feature type="region of interest" description="Disordered" evidence="2">
    <location>
        <begin position="122"/>
        <end position="143"/>
    </location>
</feature>
<dbReference type="GO" id="GO:0000156">
    <property type="term" value="F:phosphorelay response regulator activity"/>
    <property type="evidence" value="ECO:0007669"/>
    <property type="project" value="TreeGrafter"/>
</dbReference>
<dbReference type="GO" id="GO:0003677">
    <property type="term" value="F:DNA binding"/>
    <property type="evidence" value="ECO:0007669"/>
    <property type="project" value="InterPro"/>
</dbReference>
<dbReference type="InterPro" id="IPR011006">
    <property type="entry name" value="CheY-like_superfamily"/>
</dbReference>
<dbReference type="AlphaFoldDB" id="A0AAJ6B1L1"/>
<feature type="region of interest" description="Disordered" evidence="2">
    <location>
        <begin position="157"/>
        <end position="199"/>
    </location>
</feature>
<dbReference type="Proteomes" id="UP001213972">
    <property type="component" value="Chromosome"/>
</dbReference>
<proteinExistence type="predicted"/>
<dbReference type="Gene3D" id="1.10.10.10">
    <property type="entry name" value="Winged helix-like DNA-binding domain superfamily/Winged helix DNA-binding domain"/>
    <property type="match status" value="1"/>
</dbReference>
<feature type="compositionally biased region" description="Gly residues" evidence="2">
    <location>
        <begin position="162"/>
        <end position="180"/>
    </location>
</feature>
<dbReference type="PROSITE" id="PS50110">
    <property type="entry name" value="RESPONSE_REGULATORY"/>
    <property type="match status" value="1"/>
</dbReference>
<dbReference type="InterPro" id="IPR036390">
    <property type="entry name" value="WH_DNA-bd_sf"/>
</dbReference>
<dbReference type="Pfam" id="PF09339">
    <property type="entry name" value="HTH_IclR"/>
    <property type="match status" value="1"/>
</dbReference>
<evidence type="ECO:0000259" key="3">
    <source>
        <dbReference type="PROSITE" id="PS50110"/>
    </source>
</evidence>
<feature type="modified residue" description="4-aspartylphosphate" evidence="1">
    <location>
        <position position="55"/>
    </location>
</feature>
<dbReference type="InterPro" id="IPR051271">
    <property type="entry name" value="2C-system_Tx_regulators"/>
</dbReference>
<feature type="domain" description="Response regulatory" evidence="3">
    <location>
        <begin position="6"/>
        <end position="121"/>
    </location>
</feature>
<dbReference type="SUPFAM" id="SSF46785">
    <property type="entry name" value="Winged helix' DNA-binding domain"/>
    <property type="match status" value="1"/>
</dbReference>
<evidence type="ECO:0000313" key="5">
    <source>
        <dbReference type="Proteomes" id="UP001213972"/>
    </source>
</evidence>